<feature type="transmembrane region" description="Helical" evidence="1">
    <location>
        <begin position="56"/>
        <end position="81"/>
    </location>
</feature>
<sequence>MDRNMISILLFFSTLVVTEVLLWWHVISNITEVVHIRHLKARRGRKYTEGAWRAHYNALIALIVAEILVALAISALIILMLPAMSF</sequence>
<feature type="transmembrane region" description="Helical" evidence="1">
    <location>
        <begin position="6"/>
        <end position="35"/>
    </location>
</feature>
<dbReference type="EMBL" id="WKLC01000444">
    <property type="protein sequence ID" value="MSE15733.1"/>
    <property type="molecule type" value="Genomic_DNA"/>
</dbReference>
<proteinExistence type="predicted"/>
<reference evidence="2 3" key="1">
    <citation type="submission" date="2019-11" db="EMBL/GenBank/DDBJ databases">
        <title>Draft Genome Sequence of Plant Growth-Promoting Rhizosphere-Associated Bacteria.</title>
        <authorList>
            <person name="Vasilyev I.Y."/>
            <person name="Radchenko V."/>
            <person name="Ilnitskaya E.V."/>
        </authorList>
    </citation>
    <scope>NUCLEOTIDE SEQUENCE [LARGE SCALE GENOMIC DNA]</scope>
    <source>
        <strain evidence="2 3">VRA_MhP_f</strain>
    </source>
</reference>
<dbReference type="AlphaFoldDB" id="A0A7X2MM48"/>
<evidence type="ECO:0000313" key="2">
    <source>
        <dbReference type="EMBL" id="MSE15733.1"/>
    </source>
</evidence>
<protein>
    <submittedName>
        <fullName evidence="2">Uncharacterized protein</fullName>
    </submittedName>
</protein>
<evidence type="ECO:0000313" key="3">
    <source>
        <dbReference type="Proteomes" id="UP000461948"/>
    </source>
</evidence>
<accession>A0A7X2MM48</accession>
<keyword evidence="1" id="KW-0812">Transmembrane</keyword>
<evidence type="ECO:0000256" key="1">
    <source>
        <dbReference type="SAM" id="Phobius"/>
    </source>
</evidence>
<name>A0A7X2MM48_ENTAG</name>
<comment type="caution">
    <text evidence="2">The sequence shown here is derived from an EMBL/GenBank/DDBJ whole genome shotgun (WGS) entry which is preliminary data.</text>
</comment>
<organism evidence="2 3">
    <name type="scientific">Enterobacter agglomerans</name>
    <name type="common">Erwinia herbicola</name>
    <name type="synonym">Pantoea agglomerans</name>
    <dbReference type="NCBI Taxonomy" id="549"/>
    <lineage>
        <taxon>Bacteria</taxon>
        <taxon>Pseudomonadati</taxon>
        <taxon>Pseudomonadota</taxon>
        <taxon>Gammaproteobacteria</taxon>
        <taxon>Enterobacterales</taxon>
        <taxon>Erwiniaceae</taxon>
        <taxon>Pantoea</taxon>
        <taxon>Pantoea agglomerans group</taxon>
    </lineage>
</organism>
<keyword evidence="1" id="KW-0472">Membrane</keyword>
<dbReference type="Proteomes" id="UP000461948">
    <property type="component" value="Unassembled WGS sequence"/>
</dbReference>
<dbReference type="RefSeq" id="WP_187495510.1">
    <property type="nucleotide sequence ID" value="NZ_JACSWY010000030.1"/>
</dbReference>
<keyword evidence="1" id="KW-1133">Transmembrane helix</keyword>
<gene>
    <name evidence="2" type="ORF">GKC49_11590</name>
</gene>